<keyword evidence="1" id="KW-0677">Repeat</keyword>
<feature type="domain" description="Fibronectin type-III" evidence="2">
    <location>
        <begin position="106"/>
        <end position="210"/>
    </location>
</feature>
<dbReference type="InterPro" id="IPR044023">
    <property type="entry name" value="Ig_7"/>
</dbReference>
<dbReference type="Gene3D" id="3.90.182.10">
    <property type="entry name" value="Toxin - Anthrax Protective Antigen,domain 1"/>
    <property type="match status" value="1"/>
</dbReference>
<dbReference type="PROSITE" id="PS50853">
    <property type="entry name" value="FN3"/>
    <property type="match status" value="4"/>
</dbReference>
<feature type="domain" description="Fibronectin type-III" evidence="2">
    <location>
        <begin position="216"/>
        <end position="302"/>
    </location>
</feature>
<organism evidence="4 5">
    <name type="scientific">Chryseosolibacter histidini</name>
    <dbReference type="NCBI Taxonomy" id="2782349"/>
    <lineage>
        <taxon>Bacteria</taxon>
        <taxon>Pseudomonadati</taxon>
        <taxon>Bacteroidota</taxon>
        <taxon>Cytophagia</taxon>
        <taxon>Cytophagales</taxon>
        <taxon>Chryseotaleaceae</taxon>
        <taxon>Chryseosolibacter</taxon>
    </lineage>
</organism>
<dbReference type="PANTHER" id="PTHR46708">
    <property type="entry name" value="TENASCIN"/>
    <property type="match status" value="1"/>
</dbReference>
<comment type="caution">
    <text evidence="4">The sequence shown here is derived from an EMBL/GenBank/DDBJ whole genome shotgun (WGS) entry which is preliminary data.</text>
</comment>
<evidence type="ECO:0000259" key="2">
    <source>
        <dbReference type="PROSITE" id="PS50853"/>
    </source>
</evidence>
<dbReference type="InterPro" id="IPR037524">
    <property type="entry name" value="PA14/GLEYA"/>
</dbReference>
<dbReference type="Pfam" id="PF19081">
    <property type="entry name" value="Ig_7"/>
    <property type="match status" value="2"/>
</dbReference>
<keyword evidence="5" id="KW-1185">Reference proteome</keyword>
<name>A0AAP2DVG5_9BACT</name>
<evidence type="ECO:0000313" key="4">
    <source>
        <dbReference type="EMBL" id="MBT1701459.1"/>
    </source>
</evidence>
<dbReference type="InterPro" id="IPR013783">
    <property type="entry name" value="Ig-like_fold"/>
</dbReference>
<dbReference type="SUPFAM" id="SSF56988">
    <property type="entry name" value="Anthrax protective antigen"/>
    <property type="match status" value="1"/>
</dbReference>
<dbReference type="InterPro" id="IPR050991">
    <property type="entry name" value="ECM_Regulatory_Proteins"/>
</dbReference>
<sequence length="1920" mass="201682">MVTEISPAKPTIEVKGTTHLRGPGLVSNDANNTVVLRSVPEAELYTWYKNGVALNFPNTDVNDTLRTATLTTSSAGSNGAYTLVTSYSYCPSPPSDPVQLFFNNSAPQNMVFDATAANFKGTLMPSGVFLSWNDLVSNETAYEIWRKKAGTADFKFAGRTAKDAISFYDGGLEPGTTYLYKLRAVSKTGASNYVPSNDVNINYQITTGGDATPPSPPQELTMTANTISSITLAWKPAADNTGIQRYEVTYGGTTISTDTSLTTFTITGLPANTEFPVYVTAVDHADHVSPPSNQITGSTYVLGLNYKHSTGAWIDLDDPTMVATWADPEFTGKVKNFSLTPRTQEDFFNFQFSGYFDIPATGDYIFRLSSDDGSRMFLDADTIIDNNGSHSTVVRFSDTLHLTAGPHPVDVYYFDYSGGQSLSVQYKGPDLSVAYKAVPDSMIRSGAYKPPVIPAVPLNLVAQGSGMQRIDLSWQSSTGDVEVYRSAAANGTFAIVGRSGTGVYADTTGLTPGTTYYYKVKTVTAASASAFSTIVSATTAGDSEAPSVPLSLQLSSKTQTQVALTWTASTDNVAVTTYEVFSGGQLAGSTSLPAFTVTELAPGTAYNITVKAVDASGNRSAMSAPLAVTTAPSAMYYAMATGALNNVATWKQQPNGTGSSPADFTTNGQFFVISNRTQTSVGGPWEISGNASKLIVPTGVTLTVDQPLTATVDLEGTATLNLNHETVPVLNKLSAASTVNFNVYGFIPSNTYGNIQLSGSGTKTFDAGATHVSGNVTIANGLTVKGAPGNETVLTVGGNLIANGTLNAPASDNRIDLRFTENTAHTLSAAAGLNFYQITAGTNAAVTVQGDAQKIILGSSGGGGLALATGASFNIGARTLHISGAGVVNAQNETGKISVNGGDVKITSSSGMPSNLYFDATNNNIDTLLIDCASGSVAAQAPASIAGAVVVNGGVLNANGQVTLLSTATRTAVIAPLGDNAAITGNVNVQRYLEPLGEHWRDLSAPVAGVTVAHWQNYFAITGQFTGASAGSSEPSMFISNGTGLTAYPFAGGSNQAAIEKGRGYAVKLNGASPVTLQMSGNPFQGNVSFNLNGGTGGGADDGWNLVGNPYASPITWSADGGAWSSAGIVNTIAIRESKTIDGQMVTRYIYHNALLAPGIIGSGQAFWVRTYNQSPSLMVTEKAKTVTPEIAPVPETATHIVVRLMQGAREDATYILFTETGTDAFDDLYDAIKKQNEGMFNLSSLTGNNINVAVNTLGNSFCSKTVKLNVQQVPPGNYTLGFDALESVAGVGHVTLTDHYTNHTVTVDASGYAFAVDANPASYGTDRFTLTFARTQLDVNTPQVQASAICGQDDAVITIAHSQAGAEYVVLNENEAIISEAAEGNGESLVLALHKDKLITGTNHVRVKAAFRGCEEQLLPAQVAFDYTPDFSISVQDDASVCQGEQAMLQASGAPAGGSYKWYDEDHTELGTHASTLLTPPVFTETIFYVAGVNAGGCESALNSIRVYADTLETPEIIFYNDTLFTQVEAQFQWRKDGAAIPGATKPFFKPEQPGNYTVVAFTGGCSRESLVYNYNKDPDCQINTTAPVAEAGNTCGSDAVIITLGTSETGVVYTAINENDDVISAPGNGNGTTIALEVSGAALSSGENNIRIKATRQGCADRILASVATFDYVPPFAVIAPDTINVCRGVDVMIRVSGSPEGTYAWYDASGEKIEGATYDSYVTAPIETATVVHVSAIHGGCEGEQKTIHIIPDGLGKPVITVQDNVLSTQVSGSLQWKLNGTPIAGATANTFTPTASGLYTVVVSQGNCSQESDGFEFSVTGIDDGYSKEFVLHAYPVPANSNGFSLKVQSPRPEQVFIEIIDITGRKVFTRSYTFEELRQGVPVTPVSGPLTEGVYCVIATQGKTEVRKRVVVNNR</sequence>
<dbReference type="InterPro" id="IPR003961">
    <property type="entry name" value="FN3_dom"/>
</dbReference>
<dbReference type="NCBIfam" id="TIGR04183">
    <property type="entry name" value="Por_Secre_tail"/>
    <property type="match status" value="1"/>
</dbReference>
<feature type="domain" description="Fibronectin type-III" evidence="2">
    <location>
        <begin position="456"/>
        <end position="542"/>
    </location>
</feature>
<dbReference type="SUPFAM" id="SSF49265">
    <property type="entry name" value="Fibronectin type III"/>
    <property type="match status" value="3"/>
</dbReference>
<dbReference type="Gene3D" id="2.60.40.10">
    <property type="entry name" value="Immunoglobulins"/>
    <property type="match status" value="4"/>
</dbReference>
<accession>A0AAP2DVG5</accession>
<evidence type="ECO:0000259" key="3">
    <source>
        <dbReference type="PROSITE" id="PS51820"/>
    </source>
</evidence>
<reference evidence="4 5" key="1">
    <citation type="submission" date="2021-05" db="EMBL/GenBank/DDBJ databases">
        <title>A Polyphasic approach of four new species of the genus Ohtaekwangia: Ohtaekwangia histidinii sp. nov., Ohtaekwangia cretensis sp. nov., Ohtaekwangia indiensis sp. nov., Ohtaekwangia reichenbachii sp. nov. from diverse environment.</title>
        <authorList>
            <person name="Octaviana S."/>
        </authorList>
    </citation>
    <scope>NUCLEOTIDE SEQUENCE [LARGE SCALE GENOMIC DNA]</scope>
    <source>
        <strain evidence="4 5">PWU4</strain>
    </source>
</reference>
<feature type="domain" description="PA14" evidence="3">
    <location>
        <begin position="299"/>
        <end position="442"/>
    </location>
</feature>
<dbReference type="Proteomes" id="UP001319200">
    <property type="component" value="Unassembled WGS sequence"/>
</dbReference>
<protein>
    <submittedName>
        <fullName evidence="4">Fibronectin type III domain-containing protein</fullName>
    </submittedName>
</protein>
<dbReference type="CDD" id="cd00063">
    <property type="entry name" value="FN3"/>
    <property type="match status" value="4"/>
</dbReference>
<dbReference type="PROSITE" id="PS51820">
    <property type="entry name" value="PA14"/>
    <property type="match status" value="1"/>
</dbReference>
<proteinExistence type="predicted"/>
<dbReference type="RefSeq" id="WP_254170142.1">
    <property type="nucleotide sequence ID" value="NZ_JAHESF010000073.1"/>
</dbReference>
<dbReference type="Pfam" id="PF07691">
    <property type="entry name" value="PA14"/>
    <property type="match status" value="1"/>
</dbReference>
<evidence type="ECO:0000313" key="5">
    <source>
        <dbReference type="Proteomes" id="UP001319200"/>
    </source>
</evidence>
<dbReference type="InterPro" id="IPR026444">
    <property type="entry name" value="Secre_tail"/>
</dbReference>
<evidence type="ECO:0000256" key="1">
    <source>
        <dbReference type="ARBA" id="ARBA00022737"/>
    </source>
</evidence>
<dbReference type="EMBL" id="JAHESF010000073">
    <property type="protein sequence ID" value="MBT1701459.1"/>
    <property type="molecule type" value="Genomic_DNA"/>
</dbReference>
<dbReference type="PANTHER" id="PTHR46708:SF2">
    <property type="entry name" value="FIBRONECTIN TYPE-III DOMAIN-CONTAINING PROTEIN"/>
    <property type="match status" value="1"/>
</dbReference>
<dbReference type="Pfam" id="PF00041">
    <property type="entry name" value="fn3"/>
    <property type="match status" value="2"/>
</dbReference>
<dbReference type="SMART" id="SM00060">
    <property type="entry name" value="FN3"/>
    <property type="match status" value="4"/>
</dbReference>
<feature type="domain" description="Fibronectin type-III" evidence="2">
    <location>
        <begin position="548"/>
        <end position="633"/>
    </location>
</feature>
<gene>
    <name evidence="4" type="ORF">KK083_31490</name>
</gene>
<dbReference type="SMART" id="SM00758">
    <property type="entry name" value="PA14"/>
    <property type="match status" value="1"/>
</dbReference>
<dbReference type="InterPro" id="IPR036116">
    <property type="entry name" value="FN3_sf"/>
</dbReference>
<dbReference type="InterPro" id="IPR011658">
    <property type="entry name" value="PA14_dom"/>
</dbReference>